<proteinExistence type="predicted"/>
<organism evidence="3 4">
    <name type="scientific">Rhodocollybia butyracea</name>
    <dbReference type="NCBI Taxonomy" id="206335"/>
    <lineage>
        <taxon>Eukaryota</taxon>
        <taxon>Fungi</taxon>
        <taxon>Dikarya</taxon>
        <taxon>Basidiomycota</taxon>
        <taxon>Agaricomycotina</taxon>
        <taxon>Agaricomycetes</taxon>
        <taxon>Agaricomycetidae</taxon>
        <taxon>Agaricales</taxon>
        <taxon>Marasmiineae</taxon>
        <taxon>Omphalotaceae</taxon>
        <taxon>Rhodocollybia</taxon>
    </lineage>
</organism>
<comment type="caution">
    <text evidence="3">The sequence shown here is derived from an EMBL/GenBank/DDBJ whole genome shotgun (WGS) entry which is preliminary data.</text>
</comment>
<dbReference type="GO" id="GO:0005576">
    <property type="term" value="C:extracellular region"/>
    <property type="evidence" value="ECO:0007669"/>
    <property type="project" value="InterPro"/>
</dbReference>
<dbReference type="Gene3D" id="3.20.20.80">
    <property type="entry name" value="Glycosidases"/>
    <property type="match status" value="1"/>
</dbReference>
<dbReference type="SUPFAM" id="SSF51445">
    <property type="entry name" value="(Trans)glycosidases"/>
    <property type="match status" value="1"/>
</dbReference>
<dbReference type="GO" id="GO:0005975">
    <property type="term" value="P:carbohydrate metabolic process"/>
    <property type="evidence" value="ECO:0007669"/>
    <property type="project" value="InterPro"/>
</dbReference>
<dbReference type="OrthoDB" id="2981020at2759"/>
<dbReference type="InterPro" id="IPR017853">
    <property type="entry name" value="GH"/>
</dbReference>
<dbReference type="PROSITE" id="PS01095">
    <property type="entry name" value="GH18_1"/>
    <property type="match status" value="1"/>
</dbReference>
<sequence length="409" mass="43561">MFASIRSLAFAVLLGTSVIAAPADVFDVDAAPLSPVAPNILKRSTIPAAPRFAVYSDSFISETNPVPAPSLVSGWNVFYLAFLTTFNADNYGIWVSLTAAERASVKAEYNAAGIALCVSAYGSTASPTSAGLSPISEAQRIGAAVMEFDLDGVDIDYEDFDAFNLKDGTAESWLISFTTELRTILPVGQFIVTHAPVAPWFISELYGGRGYTFIDQQVGDLIDWYNVQFYNQGTTEYTTCTGLLTMSSSTWPQSSIFEIEARGVPLDKLVIGKPATTSDASNGFMTTSLLAQCASQAISMGWNAGIMSWEYPDANAAWIQAVQAGFGDVTPGPTATAPGTTVRPTTTTATSLPSPTTGSCANMAQWANTVIYTEGVFVVFDNQLWEANQWNDDEVPGGPAGAWNALFTC</sequence>
<dbReference type="InterPro" id="IPR001579">
    <property type="entry name" value="Glyco_hydro_18_chit_AS"/>
</dbReference>
<name>A0A9P5Q191_9AGAR</name>
<reference evidence="3" key="1">
    <citation type="submission" date="2020-11" db="EMBL/GenBank/DDBJ databases">
        <authorList>
            <consortium name="DOE Joint Genome Institute"/>
            <person name="Ahrendt S."/>
            <person name="Riley R."/>
            <person name="Andreopoulos W."/>
            <person name="Labutti K."/>
            <person name="Pangilinan J."/>
            <person name="Ruiz-Duenas F.J."/>
            <person name="Barrasa J.M."/>
            <person name="Sanchez-Garcia M."/>
            <person name="Camarero S."/>
            <person name="Miyauchi S."/>
            <person name="Serrano A."/>
            <person name="Linde D."/>
            <person name="Babiker R."/>
            <person name="Drula E."/>
            <person name="Ayuso-Fernandez I."/>
            <person name="Pacheco R."/>
            <person name="Padilla G."/>
            <person name="Ferreira P."/>
            <person name="Barriuso J."/>
            <person name="Kellner H."/>
            <person name="Castanera R."/>
            <person name="Alfaro M."/>
            <person name="Ramirez L."/>
            <person name="Pisabarro A.G."/>
            <person name="Kuo A."/>
            <person name="Tritt A."/>
            <person name="Lipzen A."/>
            <person name="He G."/>
            <person name="Yan M."/>
            <person name="Ng V."/>
            <person name="Cullen D."/>
            <person name="Martin F."/>
            <person name="Rosso M.-N."/>
            <person name="Henrissat B."/>
            <person name="Hibbett D."/>
            <person name="Martinez A.T."/>
            <person name="Grigoriev I.V."/>
        </authorList>
    </citation>
    <scope>NUCLEOTIDE SEQUENCE</scope>
    <source>
        <strain evidence="3">AH 40177</strain>
    </source>
</reference>
<feature type="signal peptide" evidence="2">
    <location>
        <begin position="1"/>
        <end position="23"/>
    </location>
</feature>
<dbReference type="Gene3D" id="2.10.10.20">
    <property type="entry name" value="Carbohydrate-binding module superfamily 5/12"/>
    <property type="match status" value="1"/>
</dbReference>
<keyword evidence="3" id="KW-0378">Hydrolase</keyword>
<keyword evidence="4" id="KW-1185">Reference proteome</keyword>
<dbReference type="GO" id="GO:0004553">
    <property type="term" value="F:hydrolase activity, hydrolyzing O-glycosyl compounds"/>
    <property type="evidence" value="ECO:0007669"/>
    <property type="project" value="InterPro"/>
</dbReference>
<evidence type="ECO:0000313" key="4">
    <source>
        <dbReference type="Proteomes" id="UP000772434"/>
    </source>
</evidence>
<protein>
    <submittedName>
        <fullName evidence="3">Glycoside hydrolase superfamily</fullName>
    </submittedName>
</protein>
<gene>
    <name evidence="3" type="ORF">BDP27DRAFT_1261890</name>
</gene>
<evidence type="ECO:0000256" key="1">
    <source>
        <dbReference type="SAM" id="MobiDB-lite"/>
    </source>
</evidence>
<keyword evidence="2" id="KW-0732">Signal</keyword>
<dbReference type="CDD" id="cd00598">
    <property type="entry name" value="GH18_chitinase-like"/>
    <property type="match status" value="1"/>
</dbReference>
<evidence type="ECO:0000256" key="2">
    <source>
        <dbReference type="SAM" id="SignalP"/>
    </source>
</evidence>
<dbReference type="Proteomes" id="UP000772434">
    <property type="component" value="Unassembled WGS sequence"/>
</dbReference>
<dbReference type="SUPFAM" id="SSF51055">
    <property type="entry name" value="Carbohydrate binding domain"/>
    <property type="match status" value="1"/>
</dbReference>
<feature type="region of interest" description="Disordered" evidence="1">
    <location>
        <begin position="335"/>
        <end position="354"/>
    </location>
</feature>
<dbReference type="AlphaFoldDB" id="A0A9P5Q191"/>
<dbReference type="InterPro" id="IPR036573">
    <property type="entry name" value="CBM_sf_5/12"/>
</dbReference>
<dbReference type="GO" id="GO:0030246">
    <property type="term" value="F:carbohydrate binding"/>
    <property type="evidence" value="ECO:0007669"/>
    <property type="project" value="InterPro"/>
</dbReference>
<dbReference type="CDD" id="cd12215">
    <property type="entry name" value="ChiC_BD"/>
    <property type="match status" value="1"/>
</dbReference>
<evidence type="ECO:0000313" key="3">
    <source>
        <dbReference type="EMBL" id="KAF9072095.1"/>
    </source>
</evidence>
<dbReference type="EMBL" id="JADNRY010000027">
    <property type="protein sequence ID" value="KAF9072095.1"/>
    <property type="molecule type" value="Genomic_DNA"/>
</dbReference>
<feature type="chain" id="PRO_5040415562" evidence="2">
    <location>
        <begin position="24"/>
        <end position="409"/>
    </location>
</feature>
<accession>A0A9P5Q191</accession>